<name>A0A8H4RS88_9HELO</name>
<dbReference type="AlphaFoldDB" id="A0A8H4RS88"/>
<protein>
    <submittedName>
        <fullName evidence="2">Uncharacterized protein</fullName>
    </submittedName>
</protein>
<feature type="compositionally biased region" description="Acidic residues" evidence="1">
    <location>
        <begin position="399"/>
        <end position="412"/>
    </location>
</feature>
<dbReference type="Proteomes" id="UP000566819">
    <property type="component" value="Unassembled WGS sequence"/>
</dbReference>
<feature type="region of interest" description="Disordered" evidence="1">
    <location>
        <begin position="385"/>
        <end position="412"/>
    </location>
</feature>
<accession>A0A8H4RS88</accession>
<sequence length="412" mass="47207">MASQLPLEQAPSFDATDFEFERHIDRLFDNLTKNFEDEEWRTLFTNYLKDHKDIVEKLEDISSAIKDAKAATPLADFSAESDIEELLKPIHHWEYTIIWEIKQKCTSIICKVIRDDRYGAKIKALEALYQMANRIAHLKDESGANIFHMIPLAATHLVEGIRRIGKELNEEQVKSLRQDKDFLGRLQHVRQARTKDGLQPFRGLDAFFEIFEDASIPIDFSQCLVEIETALAREPLSHKVCNPPDFLFDGKTPHPSTTMPDYVFETCIKHTIATKVGRRSCYATKLNAVRVLAKIGLQMLDAIDGGPHRDACQRKWYFLEQFWIDKMLEICRLNAVMSPEPKLTEDSLLLADLILLTDRKGYRNPETVLYLKSLQTGFYYLDSNDSDESEAASSWNGTDESDDSGDSDESDD</sequence>
<gene>
    <name evidence="2" type="ORF">G7Y89_g4078</name>
</gene>
<evidence type="ECO:0000256" key="1">
    <source>
        <dbReference type="SAM" id="MobiDB-lite"/>
    </source>
</evidence>
<evidence type="ECO:0000313" key="3">
    <source>
        <dbReference type="Proteomes" id="UP000566819"/>
    </source>
</evidence>
<comment type="caution">
    <text evidence="2">The sequence shown here is derived from an EMBL/GenBank/DDBJ whole genome shotgun (WGS) entry which is preliminary data.</text>
</comment>
<keyword evidence="3" id="KW-1185">Reference proteome</keyword>
<organism evidence="2 3">
    <name type="scientific">Cudoniella acicularis</name>
    <dbReference type="NCBI Taxonomy" id="354080"/>
    <lineage>
        <taxon>Eukaryota</taxon>
        <taxon>Fungi</taxon>
        <taxon>Dikarya</taxon>
        <taxon>Ascomycota</taxon>
        <taxon>Pezizomycotina</taxon>
        <taxon>Leotiomycetes</taxon>
        <taxon>Helotiales</taxon>
        <taxon>Tricladiaceae</taxon>
        <taxon>Cudoniella</taxon>
    </lineage>
</organism>
<reference evidence="2 3" key="1">
    <citation type="submission" date="2020-03" db="EMBL/GenBank/DDBJ databases">
        <title>Draft Genome Sequence of Cudoniella acicularis.</title>
        <authorList>
            <person name="Buettner E."/>
            <person name="Kellner H."/>
        </authorList>
    </citation>
    <scope>NUCLEOTIDE SEQUENCE [LARGE SCALE GENOMIC DNA]</scope>
    <source>
        <strain evidence="2 3">DSM 108380</strain>
    </source>
</reference>
<dbReference type="EMBL" id="JAAMPI010000213">
    <property type="protein sequence ID" value="KAF4634030.1"/>
    <property type="molecule type" value="Genomic_DNA"/>
</dbReference>
<dbReference type="OrthoDB" id="3568723at2759"/>
<proteinExistence type="predicted"/>
<evidence type="ECO:0000313" key="2">
    <source>
        <dbReference type="EMBL" id="KAF4634030.1"/>
    </source>
</evidence>